<keyword evidence="8" id="KW-1185">Reference proteome</keyword>
<reference evidence="7 8" key="1">
    <citation type="journal article" date="2024" name="Int. J. Mol. Sci.">
        <title>Exploration of Alicyclobacillus spp. Genome in Search of Antibiotic Resistance.</title>
        <authorList>
            <person name="Bucka-Kolendo J."/>
            <person name="Kiousi D.E."/>
            <person name="Dekowska A."/>
            <person name="Mikolajczuk-Szczyrba A."/>
            <person name="Karadedos D.M."/>
            <person name="Michael P."/>
            <person name="Galanis A."/>
            <person name="Sokolowska B."/>
        </authorList>
    </citation>
    <scope>NUCLEOTIDE SEQUENCE [LARGE SCALE GENOMIC DNA]</scope>
    <source>
        <strain evidence="7 8">KKP 3000</strain>
    </source>
</reference>
<evidence type="ECO:0000256" key="2">
    <source>
        <dbReference type="ARBA" id="ARBA00022692"/>
    </source>
</evidence>
<evidence type="ECO:0000256" key="6">
    <source>
        <dbReference type="SAM" id="Phobius"/>
    </source>
</evidence>
<evidence type="ECO:0000256" key="5">
    <source>
        <dbReference type="ARBA" id="ARBA00049660"/>
    </source>
</evidence>
<dbReference type="InterPro" id="IPR023271">
    <property type="entry name" value="Aquaporin-like"/>
</dbReference>
<comment type="similarity">
    <text evidence="5">Belongs to the FNT transporter (TC 1.A.16) family.</text>
</comment>
<dbReference type="Gene3D" id="1.20.1080.10">
    <property type="entry name" value="Glycerol uptake facilitator protein"/>
    <property type="match status" value="1"/>
</dbReference>
<evidence type="ECO:0000313" key="8">
    <source>
        <dbReference type="Proteomes" id="UP001579974"/>
    </source>
</evidence>
<dbReference type="PANTHER" id="PTHR30520">
    <property type="entry name" value="FORMATE TRANSPORTER-RELATED"/>
    <property type="match status" value="1"/>
</dbReference>
<sequence length="260" mass="27572">MSFHTPQKIAEITVDAGESKAKLPMATLLVLGFLAGAFIAFGFLLDIRVSGDVPPQWGSFASFLGAAVFPLGLILCVLAGAELLTGAMMSLPLAAFAGRISFGRVMTRWIVILVMNFIGSVFVAYFFGHVVGLTETGPYLTKTVAVANAKLADHFGPAFVSAIGCNWLVCLGVWLAYGAQDFAGKILGLWFPIMGFVAIGFQHVVANMFVIPAAIFAGQATWGQYFGNFVPVVLGNLVGGVLFVAVAYYLAYLRKPSQAA</sequence>
<gene>
    <name evidence="7" type="ORF">KKP3000_003574</name>
</gene>
<evidence type="ECO:0000256" key="4">
    <source>
        <dbReference type="ARBA" id="ARBA00023136"/>
    </source>
</evidence>
<dbReference type="EMBL" id="JBDXSU010000005">
    <property type="protein sequence ID" value="MFB5190130.1"/>
    <property type="molecule type" value="Genomic_DNA"/>
</dbReference>
<comment type="subcellular location">
    <subcellularLocation>
        <location evidence="1">Membrane</location>
        <topology evidence="1">Multi-pass membrane protein</topology>
    </subcellularLocation>
</comment>
<keyword evidence="3 6" id="KW-1133">Transmembrane helix</keyword>
<feature type="transmembrane region" description="Helical" evidence="6">
    <location>
        <begin position="26"/>
        <end position="45"/>
    </location>
</feature>
<dbReference type="Pfam" id="PF01226">
    <property type="entry name" value="Form_Nir_trans"/>
    <property type="match status" value="1"/>
</dbReference>
<dbReference type="Proteomes" id="UP001579974">
    <property type="component" value="Unassembled WGS sequence"/>
</dbReference>
<dbReference type="RefSeq" id="WP_275473812.1">
    <property type="nucleotide sequence ID" value="NZ_CP162940.1"/>
</dbReference>
<feature type="transmembrane region" description="Helical" evidence="6">
    <location>
        <begin position="158"/>
        <end position="177"/>
    </location>
</feature>
<keyword evidence="4 6" id="KW-0472">Membrane</keyword>
<evidence type="ECO:0000313" key="7">
    <source>
        <dbReference type="EMBL" id="MFB5190130.1"/>
    </source>
</evidence>
<comment type="caution">
    <text evidence="7">The sequence shown here is derived from an EMBL/GenBank/DDBJ whole genome shotgun (WGS) entry which is preliminary data.</text>
</comment>
<feature type="transmembrane region" description="Helical" evidence="6">
    <location>
        <begin position="189"/>
        <end position="217"/>
    </location>
</feature>
<keyword evidence="2 6" id="KW-0812">Transmembrane</keyword>
<evidence type="ECO:0000256" key="3">
    <source>
        <dbReference type="ARBA" id="ARBA00022989"/>
    </source>
</evidence>
<organism evidence="7 8">
    <name type="scientific">Alicyclobacillus fastidiosus</name>
    <dbReference type="NCBI Taxonomy" id="392011"/>
    <lineage>
        <taxon>Bacteria</taxon>
        <taxon>Bacillati</taxon>
        <taxon>Bacillota</taxon>
        <taxon>Bacilli</taxon>
        <taxon>Bacillales</taxon>
        <taxon>Alicyclobacillaceae</taxon>
        <taxon>Alicyclobacillus</taxon>
    </lineage>
</organism>
<name>A0ABV5AD22_9BACL</name>
<accession>A0ABV5AD22</accession>
<proteinExistence type="inferred from homology"/>
<feature type="transmembrane region" description="Helical" evidence="6">
    <location>
        <begin position="105"/>
        <end position="127"/>
    </location>
</feature>
<feature type="transmembrane region" description="Helical" evidence="6">
    <location>
        <begin position="229"/>
        <end position="251"/>
    </location>
</feature>
<dbReference type="NCBIfam" id="TIGR00790">
    <property type="entry name" value="fnt"/>
    <property type="match status" value="1"/>
</dbReference>
<protein>
    <submittedName>
        <fullName evidence="7">Formate/nitrite transporter family protein</fullName>
    </submittedName>
</protein>
<dbReference type="PANTHER" id="PTHR30520:SF6">
    <property type="entry name" value="FORMATE_NITRATE FAMILY TRANSPORTER (EUROFUNG)"/>
    <property type="match status" value="1"/>
</dbReference>
<dbReference type="InterPro" id="IPR000292">
    <property type="entry name" value="For/NO2_transpt"/>
</dbReference>
<feature type="transmembrane region" description="Helical" evidence="6">
    <location>
        <begin position="57"/>
        <end position="84"/>
    </location>
</feature>
<evidence type="ECO:0000256" key="1">
    <source>
        <dbReference type="ARBA" id="ARBA00004141"/>
    </source>
</evidence>